<protein>
    <recommendedName>
        <fullName evidence="3">BTB domain-containing protein</fullName>
    </recommendedName>
</protein>
<dbReference type="EMBL" id="GL379865">
    <property type="protein sequence ID" value="EGT57802.1"/>
    <property type="molecule type" value="Genomic_DNA"/>
</dbReference>
<sequence>MFWFAIEHGDHIFGHKQIVILHSKKISNSKKTRALGPKSITLTRLIMCLQITHGVRLQMTDIDYRNAARFASYFGFSNTVRYCERQLIEMKPESKTDHFEVAVKNNMRFYLAHQLKRIESKEQLVDILRKLDVEKMSSESMKAFVAKLFS</sequence>
<dbReference type="Proteomes" id="UP000008068">
    <property type="component" value="Unassembled WGS sequence"/>
</dbReference>
<evidence type="ECO:0008006" key="3">
    <source>
        <dbReference type="Google" id="ProtNLM"/>
    </source>
</evidence>
<keyword evidence="2" id="KW-1185">Reference proteome</keyword>
<dbReference type="InParanoid" id="G0ND26"/>
<name>G0ND26_CAEBE</name>
<gene>
    <name evidence="1" type="ORF">CAEBREN_20110</name>
</gene>
<accession>G0ND26</accession>
<proteinExistence type="predicted"/>
<dbReference type="HOGENOM" id="CLU_143044_0_0_1"/>
<organism evidence="2">
    <name type="scientific">Caenorhabditis brenneri</name>
    <name type="common">Nematode worm</name>
    <dbReference type="NCBI Taxonomy" id="135651"/>
    <lineage>
        <taxon>Eukaryota</taxon>
        <taxon>Metazoa</taxon>
        <taxon>Ecdysozoa</taxon>
        <taxon>Nematoda</taxon>
        <taxon>Chromadorea</taxon>
        <taxon>Rhabditida</taxon>
        <taxon>Rhabditina</taxon>
        <taxon>Rhabditomorpha</taxon>
        <taxon>Rhabditoidea</taxon>
        <taxon>Rhabditidae</taxon>
        <taxon>Peloderinae</taxon>
        <taxon>Caenorhabditis</taxon>
    </lineage>
</organism>
<evidence type="ECO:0000313" key="2">
    <source>
        <dbReference type="Proteomes" id="UP000008068"/>
    </source>
</evidence>
<evidence type="ECO:0000313" key="1">
    <source>
        <dbReference type="EMBL" id="EGT57802.1"/>
    </source>
</evidence>
<reference evidence="2" key="1">
    <citation type="submission" date="2011-07" db="EMBL/GenBank/DDBJ databases">
        <authorList>
            <consortium name="Caenorhabditis brenneri Sequencing and Analysis Consortium"/>
            <person name="Wilson R.K."/>
        </authorList>
    </citation>
    <scope>NUCLEOTIDE SEQUENCE [LARGE SCALE GENOMIC DNA]</scope>
    <source>
        <strain evidence="2">PB2801</strain>
    </source>
</reference>
<dbReference type="AlphaFoldDB" id="G0ND26"/>